<feature type="domain" description="AMP-dependent synthetase/ligase" evidence="1">
    <location>
        <begin position="15"/>
        <end position="369"/>
    </location>
</feature>
<dbReference type="AlphaFoldDB" id="A0A1I1C6E6"/>
<keyword evidence="3" id="KW-0436">Ligase</keyword>
<dbReference type="RefSeq" id="WP_091676791.1">
    <property type="nucleotide sequence ID" value="NZ_FOKG01000019.1"/>
</dbReference>
<dbReference type="STRING" id="490629.SAMN05216266_119130"/>
<gene>
    <name evidence="3" type="ORF">SAMN05216266_119130</name>
</gene>
<dbReference type="OrthoDB" id="2579187at2"/>
<dbReference type="Pfam" id="PF00501">
    <property type="entry name" value="AMP-binding"/>
    <property type="match status" value="1"/>
</dbReference>
<evidence type="ECO:0000259" key="2">
    <source>
        <dbReference type="Pfam" id="PF13193"/>
    </source>
</evidence>
<dbReference type="Gene3D" id="3.30.300.30">
    <property type="match status" value="1"/>
</dbReference>
<accession>A0A1I1C6E6</accession>
<protein>
    <submittedName>
        <fullName evidence="3">Crotonobetaine/carnitine-CoA ligase</fullName>
    </submittedName>
</protein>
<evidence type="ECO:0000313" key="3">
    <source>
        <dbReference type="EMBL" id="SFB56340.1"/>
    </source>
</evidence>
<evidence type="ECO:0000313" key="4">
    <source>
        <dbReference type="Proteomes" id="UP000243799"/>
    </source>
</evidence>
<dbReference type="InterPro" id="IPR042099">
    <property type="entry name" value="ANL_N_sf"/>
</dbReference>
<dbReference type="GO" id="GO:0016878">
    <property type="term" value="F:acid-thiol ligase activity"/>
    <property type="evidence" value="ECO:0007669"/>
    <property type="project" value="UniProtKB-ARBA"/>
</dbReference>
<dbReference type="Proteomes" id="UP000243799">
    <property type="component" value="Unassembled WGS sequence"/>
</dbReference>
<dbReference type="InterPro" id="IPR025110">
    <property type="entry name" value="AMP-bd_C"/>
</dbReference>
<name>A0A1I1C6E6_9PSEU</name>
<dbReference type="EMBL" id="FOKG01000019">
    <property type="protein sequence ID" value="SFB56340.1"/>
    <property type="molecule type" value="Genomic_DNA"/>
</dbReference>
<sequence length="531" mass="59568">MDWIQSSDLLPYVLRRRSTESPDTVYLRHVDGGSMTYRQSYEASLLWADALRRLGVAPGENVVSMLPNGFDTYHAWLGMAWLGAVEVSLNTAYQGRLLRYTISKSRARVMIVSERYVARLAEIADELDSLETVVVLGEPTEVPALRQRVISEREFFDDAAPVAPPPSHEPRPWDVSCIIWTSGTTGPSKGVMVPWAEWYRFCEVITSVTGGDDSIYHFMPPFHVGGKIILYAALLEGSVIVMRETFSSSNFWSDVRKHEVTHTILQGPMVRMLMSAPESDSDRDNSLRTMGCAPLPVDLFEFMERFGMRGANTYYGMTEIGLPFASPGFDLTGTESCGKLRDGYEVRIVDEHDYPVEQGDVGELVVRADHPWTMNAGYFGMAEETAHSWRNGWFHTGDGFRVDEDGNFYFVDRLKDAIRRRGENISSFEVEGYVNEHPEVVESAAVAIRSELGEDDVKVFVALAEGSALGYAELADWLAARMPRFMIPRYIEFVDGLPKTDATLRTKKADLRARGLNENTWDGQGGNGNTR</sequence>
<dbReference type="PANTHER" id="PTHR43767">
    <property type="entry name" value="LONG-CHAIN-FATTY-ACID--COA LIGASE"/>
    <property type="match status" value="1"/>
</dbReference>
<proteinExistence type="predicted"/>
<reference evidence="4" key="1">
    <citation type="submission" date="2016-10" db="EMBL/GenBank/DDBJ databases">
        <authorList>
            <person name="Varghese N."/>
            <person name="Submissions S."/>
        </authorList>
    </citation>
    <scope>NUCLEOTIDE SEQUENCE [LARGE SCALE GENOMIC DNA]</scope>
    <source>
        <strain evidence="4">CGMCC 4.3568</strain>
    </source>
</reference>
<dbReference type="InterPro" id="IPR020845">
    <property type="entry name" value="AMP-binding_CS"/>
</dbReference>
<dbReference type="InterPro" id="IPR045851">
    <property type="entry name" value="AMP-bd_C_sf"/>
</dbReference>
<dbReference type="Gene3D" id="3.40.50.12780">
    <property type="entry name" value="N-terminal domain of ligase-like"/>
    <property type="match status" value="1"/>
</dbReference>
<dbReference type="InterPro" id="IPR050237">
    <property type="entry name" value="ATP-dep_AMP-bd_enzyme"/>
</dbReference>
<dbReference type="PANTHER" id="PTHR43767:SF1">
    <property type="entry name" value="NONRIBOSOMAL PEPTIDE SYNTHASE PES1 (EUROFUNG)-RELATED"/>
    <property type="match status" value="1"/>
</dbReference>
<evidence type="ECO:0000259" key="1">
    <source>
        <dbReference type="Pfam" id="PF00501"/>
    </source>
</evidence>
<keyword evidence="4" id="KW-1185">Reference proteome</keyword>
<dbReference type="InterPro" id="IPR000873">
    <property type="entry name" value="AMP-dep_synth/lig_dom"/>
</dbReference>
<dbReference type="PROSITE" id="PS00455">
    <property type="entry name" value="AMP_BINDING"/>
    <property type="match status" value="1"/>
</dbReference>
<feature type="domain" description="AMP-binding enzyme C-terminal" evidence="2">
    <location>
        <begin position="429"/>
        <end position="500"/>
    </location>
</feature>
<dbReference type="Pfam" id="PF13193">
    <property type="entry name" value="AMP-binding_C"/>
    <property type="match status" value="1"/>
</dbReference>
<dbReference type="SUPFAM" id="SSF56801">
    <property type="entry name" value="Acetyl-CoA synthetase-like"/>
    <property type="match status" value="1"/>
</dbReference>
<organism evidence="3 4">
    <name type="scientific">Amycolatopsis marina</name>
    <dbReference type="NCBI Taxonomy" id="490629"/>
    <lineage>
        <taxon>Bacteria</taxon>
        <taxon>Bacillati</taxon>
        <taxon>Actinomycetota</taxon>
        <taxon>Actinomycetes</taxon>
        <taxon>Pseudonocardiales</taxon>
        <taxon>Pseudonocardiaceae</taxon>
        <taxon>Amycolatopsis</taxon>
    </lineage>
</organism>